<dbReference type="PROSITE" id="PS51742">
    <property type="entry name" value="PPC"/>
    <property type="match status" value="1"/>
</dbReference>
<gene>
    <name evidence="2" type="ORF">CDO81_13020</name>
</gene>
<sequence length="123" mass="12652">MFEPMRLLPGDDLRLTLAGRTGFVVAGIGSLRHAELRLAGAPGPTHLDGPLEILTLSGSLTPAGVHLHASVSDAQGRVTGGHVCAGCEVLTTAELLIAPLQPGSLTREPDAATGYTELVILKP</sequence>
<dbReference type="Pfam" id="PF03479">
    <property type="entry name" value="PCC"/>
    <property type="match status" value="1"/>
</dbReference>
<feature type="domain" description="PPC" evidence="1">
    <location>
        <begin position="1"/>
        <end position="121"/>
    </location>
</feature>
<evidence type="ECO:0000313" key="3">
    <source>
        <dbReference type="Proteomes" id="UP000197446"/>
    </source>
</evidence>
<evidence type="ECO:0000313" key="2">
    <source>
        <dbReference type="EMBL" id="OWR03418.1"/>
    </source>
</evidence>
<dbReference type="Gene3D" id="3.30.1330.80">
    <property type="entry name" value="Hypothetical protein, similar to alpha- acetolactate decarboxylase, domain 2"/>
    <property type="match status" value="1"/>
</dbReference>
<proteinExistence type="predicted"/>
<keyword evidence="2" id="KW-0238">DNA-binding</keyword>
<comment type="caution">
    <text evidence="2">The sequence shown here is derived from an EMBL/GenBank/DDBJ whole genome shotgun (WGS) entry which is preliminary data.</text>
</comment>
<dbReference type="PANTHER" id="PTHR34988">
    <property type="entry name" value="PROTEIN, PUTATIVE-RELATED"/>
    <property type="match status" value="1"/>
</dbReference>
<dbReference type="AlphaFoldDB" id="A0A254NDB8"/>
<dbReference type="PANTHER" id="PTHR34988:SF1">
    <property type="entry name" value="DNA-BINDING PROTEIN"/>
    <property type="match status" value="1"/>
</dbReference>
<dbReference type="Proteomes" id="UP000197446">
    <property type="component" value="Unassembled WGS sequence"/>
</dbReference>
<dbReference type="InterPro" id="IPR005175">
    <property type="entry name" value="PPC_dom"/>
</dbReference>
<reference evidence="2 3" key="1">
    <citation type="journal article" date="2007" name="Int. J. Syst. Evol. Microbiol.">
        <title>Description of Pelomonas aquatica sp. nov. and Pelomonas puraquae sp. nov., isolated from industrial and haemodialysis water.</title>
        <authorList>
            <person name="Gomila M."/>
            <person name="Bowien B."/>
            <person name="Falsen E."/>
            <person name="Moore E.R."/>
            <person name="Lalucat J."/>
        </authorList>
    </citation>
    <scope>NUCLEOTIDE SEQUENCE [LARGE SCALE GENOMIC DNA]</scope>
    <source>
        <strain evidence="2 3">CCUG 52769</strain>
    </source>
</reference>
<dbReference type="OrthoDB" id="552202at2"/>
<organism evidence="2 3">
    <name type="scientific">Roseateles puraquae</name>
    <dbReference type="NCBI Taxonomy" id="431059"/>
    <lineage>
        <taxon>Bacteria</taxon>
        <taxon>Pseudomonadati</taxon>
        <taxon>Pseudomonadota</taxon>
        <taxon>Betaproteobacteria</taxon>
        <taxon>Burkholderiales</taxon>
        <taxon>Sphaerotilaceae</taxon>
        <taxon>Roseateles</taxon>
    </lineage>
</organism>
<evidence type="ECO:0000259" key="1">
    <source>
        <dbReference type="PROSITE" id="PS51742"/>
    </source>
</evidence>
<keyword evidence="3" id="KW-1185">Reference proteome</keyword>
<dbReference type="SUPFAM" id="SSF117856">
    <property type="entry name" value="AF0104/ALDC/Ptd012-like"/>
    <property type="match status" value="1"/>
</dbReference>
<dbReference type="CDD" id="cd11378">
    <property type="entry name" value="DUF296"/>
    <property type="match status" value="1"/>
</dbReference>
<name>A0A254NDB8_9BURK</name>
<protein>
    <submittedName>
        <fullName evidence="2">DNA-binding protein</fullName>
    </submittedName>
</protein>
<accession>A0A254NDB8</accession>
<dbReference type="EMBL" id="NISI01000005">
    <property type="protein sequence ID" value="OWR03418.1"/>
    <property type="molecule type" value="Genomic_DNA"/>
</dbReference>
<dbReference type="GO" id="GO:0003677">
    <property type="term" value="F:DNA binding"/>
    <property type="evidence" value="ECO:0007669"/>
    <property type="project" value="UniProtKB-KW"/>
</dbReference>